<protein>
    <submittedName>
        <fullName evidence="2">Uncharacterized protein</fullName>
    </submittedName>
</protein>
<reference evidence="2 3" key="1">
    <citation type="submission" date="2016-10" db="EMBL/GenBank/DDBJ databases">
        <authorList>
            <person name="de Groot N.N."/>
        </authorList>
    </citation>
    <scope>NUCLEOTIDE SEQUENCE [LARGE SCALE GENOMIC DNA]</scope>
    <source>
        <strain evidence="2 3">CGMCC 4.5727</strain>
    </source>
</reference>
<accession>A0A1G9B342</accession>
<keyword evidence="1" id="KW-0812">Transmembrane</keyword>
<name>A0A1G9B342_9ACTN</name>
<evidence type="ECO:0000256" key="1">
    <source>
        <dbReference type="SAM" id="Phobius"/>
    </source>
</evidence>
<proteinExistence type="predicted"/>
<sequence>MAAGFVSRIPRGVLMAAAVAGGVLWWWAVGRLVFAPGRAGVVEASIAAGGWGLSLLPVHTVPWARAVGPRRVRAAYRARARREAAWRRAAGAVREGRGRVTKAWRRRRSGGGSGPS</sequence>
<gene>
    <name evidence="2" type="ORF">SAMN05421806_106305</name>
</gene>
<keyword evidence="1" id="KW-0472">Membrane</keyword>
<keyword evidence="1" id="KW-1133">Transmembrane helix</keyword>
<feature type="transmembrane region" description="Helical" evidence="1">
    <location>
        <begin position="46"/>
        <end position="64"/>
    </location>
</feature>
<keyword evidence="3" id="KW-1185">Reference proteome</keyword>
<dbReference type="STRING" id="417292.SAMN05421806_106305"/>
<organism evidence="2 3">
    <name type="scientific">Streptomyces indicus</name>
    <dbReference type="NCBI Taxonomy" id="417292"/>
    <lineage>
        <taxon>Bacteria</taxon>
        <taxon>Bacillati</taxon>
        <taxon>Actinomycetota</taxon>
        <taxon>Actinomycetes</taxon>
        <taxon>Kitasatosporales</taxon>
        <taxon>Streptomycetaceae</taxon>
        <taxon>Streptomyces</taxon>
    </lineage>
</organism>
<feature type="transmembrane region" description="Helical" evidence="1">
    <location>
        <begin position="12"/>
        <end position="34"/>
    </location>
</feature>
<dbReference type="Proteomes" id="UP000199155">
    <property type="component" value="Unassembled WGS sequence"/>
</dbReference>
<evidence type="ECO:0000313" key="3">
    <source>
        <dbReference type="Proteomes" id="UP000199155"/>
    </source>
</evidence>
<evidence type="ECO:0000313" key="2">
    <source>
        <dbReference type="EMBL" id="SDK33962.1"/>
    </source>
</evidence>
<dbReference type="AlphaFoldDB" id="A0A1G9B342"/>
<dbReference type="EMBL" id="FNFF01000006">
    <property type="protein sequence ID" value="SDK33962.1"/>
    <property type="molecule type" value="Genomic_DNA"/>
</dbReference>